<dbReference type="EMBL" id="QKKZ01000002">
    <property type="protein sequence ID" value="KAB7514781.1"/>
    <property type="molecule type" value="Genomic_DNA"/>
</dbReference>
<feature type="coiled-coil region" evidence="1">
    <location>
        <begin position="30"/>
        <end position="64"/>
    </location>
</feature>
<dbReference type="AlphaFoldDB" id="A0A5N5UL51"/>
<reference evidence="7 8" key="1">
    <citation type="submission" date="2019-10" db="EMBL/GenBank/DDBJ databases">
        <title>Unraveling microbial dark matter from salterns through culturing: the case of the genus Halosegnis.</title>
        <authorList>
            <person name="Duran-Viseras A."/>
            <person name="Andrei A.-S."/>
            <person name="Vera-Gargallo B."/>
            <person name="Ghai R."/>
            <person name="Sanchez-Porro C."/>
            <person name="Ventosa A."/>
        </authorList>
    </citation>
    <scope>NUCLEOTIDE SEQUENCE [LARGE SCALE GENOMIC DNA]</scope>
    <source>
        <strain evidence="5 8">F17-44</strain>
        <strain evidence="4 9">F18-79</strain>
        <strain evidence="6 7">F19-13</strain>
    </source>
</reference>
<evidence type="ECO:0000256" key="2">
    <source>
        <dbReference type="SAM" id="MobiDB-lite"/>
    </source>
</evidence>
<evidence type="ECO:0000256" key="1">
    <source>
        <dbReference type="SAM" id="Coils"/>
    </source>
</evidence>
<evidence type="ECO:0000313" key="6">
    <source>
        <dbReference type="EMBL" id="KAB7519333.1"/>
    </source>
</evidence>
<evidence type="ECO:0000313" key="8">
    <source>
        <dbReference type="Proteomes" id="UP000326302"/>
    </source>
</evidence>
<dbReference type="Proteomes" id="UP000326865">
    <property type="component" value="Unassembled WGS sequence"/>
</dbReference>
<keyword evidence="1" id="KW-0175">Coiled coil</keyword>
<dbReference type="Proteomes" id="UP000326302">
    <property type="component" value="Unassembled WGS sequence"/>
</dbReference>
<dbReference type="OrthoDB" id="206571at2157"/>
<dbReference type="EMBL" id="QJOW01000001">
    <property type="protein sequence ID" value="KAB7518093.1"/>
    <property type="molecule type" value="Genomic_DNA"/>
</dbReference>
<sequence length="117" mass="12803">MTTDMLSDRLAAVERTLTDSETAPGALAEEADIQQRLTIVESRLDALETRLADTEGEVTAVRAHVDDAQRVGRETERVAERALALAREQTREPASSTPTRTTSAVSRLFARLRALTP</sequence>
<feature type="domain" description="DUF7310" evidence="3">
    <location>
        <begin position="6"/>
        <end position="86"/>
    </location>
</feature>
<feature type="region of interest" description="Disordered" evidence="2">
    <location>
        <begin position="85"/>
        <end position="107"/>
    </location>
</feature>
<accession>A0A5N5UA98</accession>
<dbReference type="RefSeq" id="WP_152118993.1">
    <property type="nucleotide sequence ID" value="NZ_QJOW01000001.1"/>
</dbReference>
<comment type="caution">
    <text evidence="5">The sequence shown here is derived from an EMBL/GenBank/DDBJ whole genome shotgun (WGS) entry which is preliminary data.</text>
</comment>
<protein>
    <recommendedName>
        <fullName evidence="3">DUF7310 domain-containing protein</fullName>
    </recommendedName>
</protein>
<name>A0A5N5UL51_9EURY</name>
<accession>A0A5N5UKI8</accession>
<proteinExistence type="predicted"/>
<gene>
    <name evidence="4" type="ORF">DM867_06625</name>
    <name evidence="5" type="ORF">DMP03_01645</name>
    <name evidence="6" type="ORF">DP108_04290</name>
</gene>
<dbReference type="InterPro" id="IPR055734">
    <property type="entry name" value="DUF7310"/>
</dbReference>
<keyword evidence="9" id="KW-1185">Reference proteome</keyword>
<dbReference type="Proteomes" id="UP000326207">
    <property type="component" value="Unassembled WGS sequence"/>
</dbReference>
<evidence type="ECO:0000313" key="4">
    <source>
        <dbReference type="EMBL" id="KAB7514781.1"/>
    </source>
</evidence>
<evidence type="ECO:0000313" key="5">
    <source>
        <dbReference type="EMBL" id="KAB7518093.1"/>
    </source>
</evidence>
<organism evidence="5 8">
    <name type="scientific">Halosegnis rubeus</name>
    <dbReference type="NCBI Taxonomy" id="2212850"/>
    <lineage>
        <taxon>Archaea</taxon>
        <taxon>Methanobacteriati</taxon>
        <taxon>Methanobacteriota</taxon>
        <taxon>Stenosarchaea group</taxon>
        <taxon>Halobacteria</taxon>
        <taxon>Halobacteriales</taxon>
        <taxon>Natronomonadaceae</taxon>
        <taxon>Halosegnis</taxon>
    </lineage>
</organism>
<accession>A0A5N5UL51</accession>
<dbReference type="EMBL" id="QMDY01000002">
    <property type="protein sequence ID" value="KAB7519333.1"/>
    <property type="molecule type" value="Genomic_DNA"/>
</dbReference>
<evidence type="ECO:0000313" key="7">
    <source>
        <dbReference type="Proteomes" id="UP000326207"/>
    </source>
</evidence>
<dbReference type="Gene3D" id="1.20.5.1070">
    <property type="entry name" value="Head and neck region of the ectodomain of NDV fusion glycoprotein"/>
    <property type="match status" value="1"/>
</dbReference>
<dbReference type="Pfam" id="PF23991">
    <property type="entry name" value="DUF7310"/>
    <property type="match status" value="1"/>
</dbReference>
<evidence type="ECO:0000259" key="3">
    <source>
        <dbReference type="Pfam" id="PF23991"/>
    </source>
</evidence>
<evidence type="ECO:0000313" key="9">
    <source>
        <dbReference type="Proteomes" id="UP000326865"/>
    </source>
</evidence>